<keyword evidence="3" id="KW-1185">Reference proteome</keyword>
<dbReference type="RefSeq" id="WP_135168621.1">
    <property type="nucleotide sequence ID" value="NZ_SPQU01000003.1"/>
</dbReference>
<dbReference type="Proteomes" id="UP000298225">
    <property type="component" value="Unassembled WGS sequence"/>
</dbReference>
<proteinExistence type="predicted"/>
<dbReference type="Pfam" id="PF18928">
    <property type="entry name" value="DUF5677"/>
    <property type="match status" value="1"/>
</dbReference>
<evidence type="ECO:0000313" key="2">
    <source>
        <dbReference type="EMBL" id="TFV40767.1"/>
    </source>
</evidence>
<feature type="region of interest" description="Disordered" evidence="1">
    <location>
        <begin position="404"/>
        <end position="430"/>
    </location>
</feature>
<feature type="compositionally biased region" description="Basic residues" evidence="1">
    <location>
        <begin position="421"/>
        <end position="430"/>
    </location>
</feature>
<dbReference type="OrthoDB" id="7531258at2"/>
<gene>
    <name evidence="2" type="ORF">E4K66_07955</name>
</gene>
<evidence type="ECO:0000256" key="1">
    <source>
        <dbReference type="SAM" id="MobiDB-lite"/>
    </source>
</evidence>
<dbReference type="InterPro" id="IPR043733">
    <property type="entry name" value="DUF5677"/>
</dbReference>
<sequence length="430" mass="47972">MTPAQKSLQQLIGQQLTELQHRLVEGLIGEKLGTLGIHGKDLHAKLLEQVLKGNNEALIWEDGSTESRNIAISFSKDDMARIKLEIDGFIQHEIPSIVGKASEDAANDLLASLKESWPEQQAWEEALVVNFRENLEIRWGKGLNLLRMLLSICREIGQENVRKHRRSKRRRNSALSDVLIRLHARSCQVSGEVIALLENGFADGAMARWRTLHEIGVVAAVLSDFGEEAAERYVAHQAIEVKAAMDEHIRSHGASGSQLIAKRLSTKINRDFEDALKTYGREFASPYGWAAKDLNKKKPIFPDLETAAGRAVMRFNYKIASYNVHASARGVFFRLSELDASGIVAGASNAGLTEPAQNTASALTLVTMLLLGPRWTLEDIVALRVLSKIRDEIPAVFSRAERKLQRDDARHRKRLRDSGKPSRKTGQRKT</sequence>
<evidence type="ECO:0000313" key="3">
    <source>
        <dbReference type="Proteomes" id="UP000298225"/>
    </source>
</evidence>
<dbReference type="EMBL" id="SPQU01000003">
    <property type="protein sequence ID" value="TFV40767.1"/>
    <property type="molecule type" value="Genomic_DNA"/>
</dbReference>
<accession>A0A4Y9LDJ8</accession>
<protein>
    <submittedName>
        <fullName evidence="2">Uncharacterized protein</fullName>
    </submittedName>
</protein>
<organism evidence="2 3">
    <name type="scientific">Bradyrhizobium frederickii</name>
    <dbReference type="NCBI Taxonomy" id="2560054"/>
    <lineage>
        <taxon>Bacteria</taxon>
        <taxon>Pseudomonadati</taxon>
        <taxon>Pseudomonadota</taxon>
        <taxon>Alphaproteobacteria</taxon>
        <taxon>Hyphomicrobiales</taxon>
        <taxon>Nitrobacteraceae</taxon>
        <taxon>Bradyrhizobium</taxon>
    </lineage>
</organism>
<comment type="caution">
    <text evidence="2">The sequence shown here is derived from an EMBL/GenBank/DDBJ whole genome shotgun (WGS) entry which is preliminary data.</text>
</comment>
<reference evidence="2 3" key="1">
    <citation type="submission" date="2019-03" db="EMBL/GenBank/DDBJ databases">
        <title>Bradyrhizobium strains diversity isolated from Chamaecrista fasciculata.</title>
        <authorList>
            <person name="Urquiaga M.C.O."/>
            <person name="Hungria M."/>
            <person name="Delamuta J.R.M."/>
        </authorList>
    </citation>
    <scope>NUCLEOTIDE SEQUENCE [LARGE SCALE GENOMIC DNA]</scope>
    <source>
        <strain evidence="2 3">CNPSo 3424</strain>
    </source>
</reference>
<name>A0A4Y9LDJ8_9BRAD</name>
<dbReference type="AlphaFoldDB" id="A0A4Y9LDJ8"/>
<feature type="compositionally biased region" description="Basic and acidic residues" evidence="1">
    <location>
        <begin position="404"/>
        <end position="420"/>
    </location>
</feature>